<dbReference type="InterPro" id="IPR018492">
    <property type="entry name" value="Ribosomal_eL8/Nhp2"/>
</dbReference>
<feature type="region of interest" description="Disordered" evidence="6">
    <location>
        <begin position="1"/>
        <end position="22"/>
    </location>
</feature>
<dbReference type="GO" id="GO:0003723">
    <property type="term" value="F:RNA binding"/>
    <property type="evidence" value="ECO:0007669"/>
    <property type="project" value="InterPro"/>
</dbReference>
<dbReference type="Pfam" id="PF01248">
    <property type="entry name" value="Ribosomal_L7Ae"/>
    <property type="match status" value="1"/>
</dbReference>
<keyword evidence="4" id="KW-0687">Ribonucleoprotein</keyword>
<dbReference type="InterPro" id="IPR004038">
    <property type="entry name" value="Ribosomal_eL8/eL30/eS12/Gad45"/>
</dbReference>
<dbReference type="PRINTS" id="PR00881">
    <property type="entry name" value="L7ARS6FAMILY"/>
</dbReference>
<dbReference type="PANTHER" id="PTHR23105">
    <property type="entry name" value="RIBOSOMAL PROTEIN L7AE FAMILY MEMBER"/>
    <property type="match status" value="1"/>
</dbReference>
<evidence type="ECO:0000256" key="4">
    <source>
        <dbReference type="ARBA" id="ARBA00023274"/>
    </source>
</evidence>
<dbReference type="FunFam" id="3.30.1330.30:FF:000028">
    <property type="entry name" value="H/ACA ribonucleoprotein complex subunit 2-like protein"/>
    <property type="match status" value="1"/>
</dbReference>
<proteinExistence type="inferred from homology"/>
<sequence>MSTPGKVKQEPADDTMDVSTTEDAKLSYNEQLQFINPISQPMAGRKLAKKIYKLLKKASKHKGYVRNGLKDVQRRIRKGEKGIVVLAGDVTPLDIMCHMPAVCEEKRIPYGYTPSRRDLGASLGLKRCSIMVLIKTNPDYKSLYEEVETELKALPLPA</sequence>
<feature type="domain" description="Ribosomal protein eL8/eL30/eS12/Gadd45" evidence="7">
    <location>
        <begin position="49"/>
        <end position="143"/>
    </location>
</feature>
<dbReference type="InterPro" id="IPR050257">
    <property type="entry name" value="eL8/uL1-like"/>
</dbReference>
<evidence type="ECO:0000256" key="1">
    <source>
        <dbReference type="ARBA" id="ARBA00004123"/>
    </source>
</evidence>
<dbReference type="AlphaFoldDB" id="A0A9N6WTD1"/>
<keyword evidence="3" id="KW-0539">Nucleus</keyword>
<evidence type="ECO:0000256" key="3">
    <source>
        <dbReference type="ARBA" id="ARBA00023242"/>
    </source>
</evidence>
<evidence type="ECO:0000256" key="6">
    <source>
        <dbReference type="SAM" id="MobiDB-lite"/>
    </source>
</evidence>
<name>A0A9N6WTD1_9CRUS</name>
<dbReference type="Gene3D" id="3.30.1330.30">
    <property type="match status" value="1"/>
</dbReference>
<evidence type="ECO:0000256" key="5">
    <source>
        <dbReference type="ARBA" id="ARBA00083355"/>
    </source>
</evidence>
<reference evidence="8" key="1">
    <citation type="submission" date="2021-04" db="EMBL/GenBank/DDBJ databases">
        <authorList>
            <person name="Cornetti L."/>
        </authorList>
    </citation>
    <scope>NUCLEOTIDE SEQUENCE</scope>
</reference>
<dbReference type="GO" id="GO:1990904">
    <property type="term" value="C:ribonucleoprotein complex"/>
    <property type="evidence" value="ECO:0007669"/>
    <property type="project" value="UniProtKB-KW"/>
</dbReference>
<gene>
    <name evidence="8" type="primary">EOG090X0JRW</name>
</gene>
<dbReference type="InterPro" id="IPR029064">
    <property type="entry name" value="Ribosomal_eL30-like_sf"/>
</dbReference>
<organism evidence="8">
    <name type="scientific">Lynceus sp. MCZ IZ 141354</name>
    <dbReference type="NCBI Taxonomy" id="1930659"/>
    <lineage>
        <taxon>Eukaryota</taxon>
        <taxon>Metazoa</taxon>
        <taxon>Ecdysozoa</taxon>
        <taxon>Arthropoda</taxon>
        <taxon>Crustacea</taxon>
        <taxon>Branchiopoda</taxon>
        <taxon>Diplostraca</taxon>
        <taxon>Laevicaudata</taxon>
        <taxon>Lynceidae</taxon>
        <taxon>Lynceus</taxon>
    </lineage>
</organism>
<dbReference type="EMBL" id="OC989303">
    <property type="protein sequence ID" value="CAG4645958.1"/>
    <property type="molecule type" value="Genomic_DNA"/>
</dbReference>
<comment type="similarity">
    <text evidence="2">Belongs to the eukaryotic ribosomal protein eL8 family.</text>
</comment>
<comment type="subcellular location">
    <subcellularLocation>
        <location evidence="1">Nucleus</location>
    </subcellularLocation>
</comment>
<evidence type="ECO:0000313" key="8">
    <source>
        <dbReference type="EMBL" id="CAG4645958.1"/>
    </source>
</evidence>
<dbReference type="GO" id="GO:0005634">
    <property type="term" value="C:nucleus"/>
    <property type="evidence" value="ECO:0007669"/>
    <property type="project" value="UniProtKB-SubCell"/>
</dbReference>
<dbReference type="SUPFAM" id="SSF55315">
    <property type="entry name" value="L30e-like"/>
    <property type="match status" value="1"/>
</dbReference>
<evidence type="ECO:0000256" key="2">
    <source>
        <dbReference type="ARBA" id="ARBA00007337"/>
    </source>
</evidence>
<protein>
    <recommendedName>
        <fullName evidence="5">H/ACA snoRNP protein NHP2</fullName>
    </recommendedName>
</protein>
<accession>A0A9N6WTD1</accession>
<evidence type="ECO:0000259" key="7">
    <source>
        <dbReference type="Pfam" id="PF01248"/>
    </source>
</evidence>